<dbReference type="RefSeq" id="WP_089821946.1">
    <property type="nucleotide sequence ID" value="NZ_FODV01000002.1"/>
</dbReference>
<proteinExistence type="inferred from homology"/>
<dbReference type="GO" id="GO:0005524">
    <property type="term" value="F:ATP binding"/>
    <property type="evidence" value="ECO:0007669"/>
    <property type="project" value="UniProtKB-UniRule"/>
</dbReference>
<dbReference type="FunFam" id="3.40.50.300:FF:000930">
    <property type="entry name" value="ORC1-type DNA replication protein"/>
    <property type="match status" value="1"/>
</dbReference>
<evidence type="ECO:0000259" key="7">
    <source>
        <dbReference type="SMART" id="SM01074"/>
    </source>
</evidence>
<evidence type="ECO:0000256" key="4">
    <source>
        <dbReference type="ARBA" id="ARBA00022840"/>
    </source>
</evidence>
<keyword evidence="4 5" id="KW-0067">ATP-binding</keyword>
<accession>A0A1H8PY50</accession>
<dbReference type="InterPro" id="IPR027417">
    <property type="entry name" value="P-loop_NTPase"/>
</dbReference>
<dbReference type="PANTHER" id="PTHR10763">
    <property type="entry name" value="CELL DIVISION CONTROL PROTEIN 6-RELATED"/>
    <property type="match status" value="1"/>
</dbReference>
<feature type="domain" description="Cdc6 C-terminal" evidence="7">
    <location>
        <begin position="317"/>
        <end position="401"/>
    </location>
</feature>
<dbReference type="Gene3D" id="3.40.50.300">
    <property type="entry name" value="P-loop containing nucleotide triphosphate hydrolases"/>
    <property type="match status" value="1"/>
</dbReference>
<feature type="binding site" evidence="5">
    <location>
        <position position="235"/>
    </location>
    <ligand>
        <name>ATP</name>
        <dbReference type="ChEBI" id="CHEBI:30616"/>
    </ligand>
</feature>
<evidence type="ECO:0000313" key="9">
    <source>
        <dbReference type="Proteomes" id="UP000199126"/>
    </source>
</evidence>
<name>A0A1H8PY50_9EURY</name>
<dbReference type="Pfam" id="PF13191">
    <property type="entry name" value="AAA_16"/>
    <property type="match status" value="1"/>
</dbReference>
<comment type="function">
    <text evidence="5">Involved in regulation of DNA replication.</text>
</comment>
<feature type="binding site" evidence="5">
    <location>
        <position position="223"/>
    </location>
    <ligand>
        <name>ATP</name>
        <dbReference type="ChEBI" id="CHEBI:30616"/>
    </ligand>
</feature>
<keyword evidence="2 5" id="KW-0235">DNA replication</keyword>
<feature type="domain" description="AAA+ ATPase" evidence="6">
    <location>
        <begin position="62"/>
        <end position="236"/>
    </location>
</feature>
<protein>
    <recommendedName>
        <fullName evidence="5">ORC1-type DNA replication protein</fullName>
    </recommendedName>
</protein>
<dbReference type="Proteomes" id="UP000199126">
    <property type="component" value="Unassembled WGS sequence"/>
</dbReference>
<evidence type="ECO:0000256" key="2">
    <source>
        <dbReference type="ARBA" id="ARBA00022705"/>
    </source>
</evidence>
<dbReference type="InterPro" id="IPR003593">
    <property type="entry name" value="AAA+_ATPase"/>
</dbReference>
<dbReference type="Gene3D" id="1.10.10.10">
    <property type="entry name" value="Winged helix-like DNA-binding domain superfamily/Winged helix DNA-binding domain"/>
    <property type="match status" value="1"/>
</dbReference>
<dbReference type="InterPro" id="IPR036388">
    <property type="entry name" value="WH-like_DNA-bd_sf"/>
</dbReference>
<dbReference type="SUPFAM" id="SSF52540">
    <property type="entry name" value="P-loop containing nucleoside triphosphate hydrolases"/>
    <property type="match status" value="1"/>
</dbReference>
<dbReference type="OrthoDB" id="195574at2157"/>
<dbReference type="AlphaFoldDB" id="A0A1H8PY50"/>
<dbReference type="GO" id="GO:0051301">
    <property type="term" value="P:cell division"/>
    <property type="evidence" value="ECO:0007669"/>
    <property type="project" value="UniProtKB-KW"/>
</dbReference>
<dbReference type="InterPro" id="IPR015163">
    <property type="entry name" value="Cdc6_C"/>
</dbReference>
<dbReference type="SMART" id="SM00382">
    <property type="entry name" value="AAA"/>
    <property type="match status" value="1"/>
</dbReference>
<dbReference type="EMBL" id="FODV01000002">
    <property type="protein sequence ID" value="SEO46865.1"/>
    <property type="molecule type" value="Genomic_DNA"/>
</dbReference>
<dbReference type="InterPro" id="IPR055237">
    <property type="entry name" value="Cdc6_lid"/>
</dbReference>
<evidence type="ECO:0000256" key="3">
    <source>
        <dbReference type="ARBA" id="ARBA00022741"/>
    </source>
</evidence>
<gene>
    <name evidence="8" type="ORF">SAMN04487948_102562</name>
</gene>
<evidence type="ECO:0000256" key="5">
    <source>
        <dbReference type="HAMAP-Rule" id="MF_01407"/>
    </source>
</evidence>
<reference evidence="9" key="1">
    <citation type="submission" date="2016-10" db="EMBL/GenBank/DDBJ databases">
        <authorList>
            <person name="Varghese N."/>
            <person name="Submissions S."/>
        </authorList>
    </citation>
    <scope>NUCLEOTIDE SEQUENCE [LARGE SCALE GENOMIC DNA]</scope>
    <source>
        <strain evidence="9">CGMCC 1.10121</strain>
    </source>
</reference>
<dbReference type="InterPro" id="IPR036390">
    <property type="entry name" value="WH_DNA-bd_sf"/>
</dbReference>
<dbReference type="HAMAP" id="MF_01407">
    <property type="entry name" value="ORC1_type_DNA_replic_protein"/>
    <property type="match status" value="1"/>
</dbReference>
<dbReference type="SUPFAM" id="SSF46785">
    <property type="entry name" value="Winged helix' DNA-binding domain"/>
    <property type="match status" value="1"/>
</dbReference>
<keyword evidence="8" id="KW-0132">Cell division</keyword>
<dbReference type="Pfam" id="PF22703">
    <property type="entry name" value="Cdc6_lid"/>
    <property type="match status" value="1"/>
</dbReference>
<feature type="binding site" evidence="5">
    <location>
        <begin position="74"/>
        <end position="78"/>
    </location>
    <ligand>
        <name>ATP</name>
        <dbReference type="ChEBI" id="CHEBI:30616"/>
    </ligand>
</feature>
<dbReference type="GO" id="GO:0006260">
    <property type="term" value="P:DNA replication"/>
    <property type="evidence" value="ECO:0007669"/>
    <property type="project" value="UniProtKB-UniRule"/>
</dbReference>
<dbReference type="FunFam" id="1.10.8.60:FF:000073">
    <property type="entry name" value="ORC1-type DNA replication protein"/>
    <property type="match status" value="1"/>
</dbReference>
<dbReference type="InterPro" id="IPR041664">
    <property type="entry name" value="AAA_16"/>
</dbReference>
<sequence>MPDDGNDANGGTDPLFRVDSPIFTRKELLEIEHIPNEERIVGRDEQIKKVANALNPAIAGGSPRNMIVYGKTGTGKSLVAKHVTQRAKRAAENHGTTVGTAYIDCAQSNTETRAISTLATQLNDVGETEVKIPPTGIATDDYYARFWRILDARFDVAIIILDEIDKLGNDEILMQLSRAGEAGKLGSCKIGIIAISNKISYQDKLEQRVKSSLQEREFIFPPYDAEQLRLIMENREDAFKPDVLTSDVIPLSAAFAASEHGDARKALDILRHAGEIAEERDDERVREEHVRDARSLADVNRFRDLLQGQPTQAKLTVLAVAELTAARRESKIESNDIYDKYCELTTALDVNQLSQRRVYDLLREQAFLDILGQEFEGRGRARGSVMKFYLLEEPETVRQAIQRDAVFDQMNGE</sequence>
<evidence type="ECO:0000313" key="8">
    <source>
        <dbReference type="EMBL" id="SEO46865.1"/>
    </source>
</evidence>
<comment type="similarity">
    <text evidence="1 5">Belongs to the CDC6/cdc18 family.</text>
</comment>
<dbReference type="InterPro" id="IPR014277">
    <property type="entry name" value="Orc1/Cdc6_arc"/>
</dbReference>
<dbReference type="Pfam" id="PF09079">
    <property type="entry name" value="WHD_Cdc6"/>
    <property type="match status" value="1"/>
</dbReference>
<dbReference type="PANTHER" id="PTHR10763:SF22">
    <property type="entry name" value="ORC1-TYPE DNA REPLICATION PROTEIN"/>
    <property type="match status" value="1"/>
</dbReference>
<dbReference type="SMART" id="SM01074">
    <property type="entry name" value="Cdc6_C"/>
    <property type="match status" value="1"/>
</dbReference>
<organism evidence="8 9">
    <name type="scientific">Halogranum amylolyticum</name>
    <dbReference type="NCBI Taxonomy" id="660520"/>
    <lineage>
        <taxon>Archaea</taxon>
        <taxon>Methanobacteriati</taxon>
        <taxon>Methanobacteriota</taxon>
        <taxon>Stenosarchaea group</taxon>
        <taxon>Halobacteria</taxon>
        <taxon>Halobacteriales</taxon>
        <taxon>Haloferacaceae</taxon>
    </lineage>
</organism>
<keyword evidence="9" id="KW-1185">Reference proteome</keyword>
<dbReference type="NCBIfam" id="TIGR02928">
    <property type="entry name" value="orc1/cdc6 family replication initiation protein"/>
    <property type="match status" value="1"/>
</dbReference>
<dbReference type="InterPro" id="IPR050311">
    <property type="entry name" value="ORC1/CDC6"/>
</dbReference>
<dbReference type="Gene3D" id="1.10.8.60">
    <property type="match status" value="1"/>
</dbReference>
<evidence type="ECO:0000256" key="1">
    <source>
        <dbReference type="ARBA" id="ARBA00006184"/>
    </source>
</evidence>
<dbReference type="CDD" id="cd08768">
    <property type="entry name" value="Cdc6_C"/>
    <property type="match status" value="1"/>
</dbReference>
<keyword evidence="8" id="KW-0131">Cell cycle</keyword>
<keyword evidence="3 5" id="KW-0547">Nucleotide-binding</keyword>
<evidence type="ECO:0000259" key="6">
    <source>
        <dbReference type="SMART" id="SM00382"/>
    </source>
</evidence>